<accession>A0A3B1BVH4</accession>
<evidence type="ECO:0000256" key="3">
    <source>
        <dbReference type="ARBA" id="ARBA00022491"/>
    </source>
</evidence>
<dbReference type="EMBL" id="UOGE01000047">
    <property type="protein sequence ID" value="VAX19722.1"/>
    <property type="molecule type" value="Genomic_DNA"/>
</dbReference>
<keyword evidence="4" id="KW-1005">Bacterial flagellum biogenesis</keyword>
<feature type="region of interest" description="Disordered" evidence="7">
    <location>
        <begin position="1"/>
        <end position="46"/>
    </location>
</feature>
<evidence type="ECO:0000256" key="5">
    <source>
        <dbReference type="ARBA" id="ARBA00023015"/>
    </source>
</evidence>
<keyword evidence="3" id="KW-0678">Repressor</keyword>
<dbReference type="InterPro" id="IPR035890">
    <property type="entry name" value="Anti-sigma-28_factor_FlgM_sf"/>
</dbReference>
<sequence>MKVSGPDQNFNQAKIDEIRNRGKNAAARSDGRGEASSDTAKASSTVAVSGMARDIGKASANVRATPDIRKEKVDAIKEQVDSGQYFVDGDKIAGKIIDDIIKQAR</sequence>
<dbReference type="InterPro" id="IPR031316">
    <property type="entry name" value="FlgM_C"/>
</dbReference>
<keyword evidence="6" id="KW-0804">Transcription</keyword>
<dbReference type="AlphaFoldDB" id="A0A3B1BVH4"/>
<dbReference type="NCBIfam" id="TIGR03824">
    <property type="entry name" value="FlgM_jcvi"/>
    <property type="match status" value="1"/>
</dbReference>
<dbReference type="GO" id="GO:0045892">
    <property type="term" value="P:negative regulation of DNA-templated transcription"/>
    <property type="evidence" value="ECO:0007669"/>
    <property type="project" value="InterPro"/>
</dbReference>
<dbReference type="GO" id="GO:0044781">
    <property type="term" value="P:bacterial-type flagellum organization"/>
    <property type="evidence" value="ECO:0007669"/>
    <property type="project" value="UniProtKB-KW"/>
</dbReference>
<dbReference type="SUPFAM" id="SSF101498">
    <property type="entry name" value="Anti-sigma factor FlgM"/>
    <property type="match status" value="1"/>
</dbReference>
<feature type="compositionally biased region" description="Polar residues" evidence="7">
    <location>
        <begin position="36"/>
        <end position="46"/>
    </location>
</feature>
<feature type="domain" description="Anti-sigma-28 factor FlgM C-terminal" evidence="8">
    <location>
        <begin position="46"/>
        <end position="98"/>
    </location>
</feature>
<evidence type="ECO:0000256" key="7">
    <source>
        <dbReference type="SAM" id="MobiDB-lite"/>
    </source>
</evidence>
<reference evidence="9" key="1">
    <citation type="submission" date="2018-06" db="EMBL/GenBank/DDBJ databases">
        <authorList>
            <person name="Zhirakovskaya E."/>
        </authorList>
    </citation>
    <scope>NUCLEOTIDE SEQUENCE</scope>
</reference>
<evidence type="ECO:0000313" key="9">
    <source>
        <dbReference type="EMBL" id="VAX19722.1"/>
    </source>
</evidence>
<dbReference type="Pfam" id="PF04316">
    <property type="entry name" value="FlgM"/>
    <property type="match status" value="1"/>
</dbReference>
<keyword evidence="5" id="KW-0805">Transcription regulation</keyword>
<gene>
    <name evidence="9" type="ORF">MNBD_NITROSPINAE02-55</name>
</gene>
<evidence type="ECO:0000256" key="4">
    <source>
        <dbReference type="ARBA" id="ARBA00022795"/>
    </source>
</evidence>
<feature type="compositionally biased region" description="Polar residues" evidence="7">
    <location>
        <begin position="1"/>
        <end position="12"/>
    </location>
</feature>
<evidence type="ECO:0000259" key="8">
    <source>
        <dbReference type="Pfam" id="PF04316"/>
    </source>
</evidence>
<name>A0A3B1BVH4_9ZZZZ</name>
<evidence type="ECO:0000256" key="1">
    <source>
        <dbReference type="ARBA" id="ARBA00005322"/>
    </source>
</evidence>
<protein>
    <recommendedName>
        <fullName evidence="2">Negative regulator of flagellin synthesis</fullName>
    </recommendedName>
</protein>
<organism evidence="9">
    <name type="scientific">hydrothermal vent metagenome</name>
    <dbReference type="NCBI Taxonomy" id="652676"/>
    <lineage>
        <taxon>unclassified sequences</taxon>
        <taxon>metagenomes</taxon>
        <taxon>ecological metagenomes</taxon>
    </lineage>
</organism>
<evidence type="ECO:0000256" key="2">
    <source>
        <dbReference type="ARBA" id="ARBA00017823"/>
    </source>
</evidence>
<evidence type="ECO:0000256" key="6">
    <source>
        <dbReference type="ARBA" id="ARBA00023163"/>
    </source>
</evidence>
<dbReference type="InterPro" id="IPR007412">
    <property type="entry name" value="FlgM"/>
</dbReference>
<comment type="similarity">
    <text evidence="1">Belongs to the FlgM family.</text>
</comment>
<proteinExistence type="inferred from homology"/>